<dbReference type="GO" id="GO:0005506">
    <property type="term" value="F:iron ion binding"/>
    <property type="evidence" value="ECO:0007669"/>
    <property type="project" value="InterPro"/>
</dbReference>
<dbReference type="GO" id="GO:0020037">
    <property type="term" value="F:heme binding"/>
    <property type="evidence" value="ECO:0007669"/>
    <property type="project" value="InterPro"/>
</dbReference>
<dbReference type="EMBL" id="CP017821">
    <property type="protein sequence ID" value="APA12061.1"/>
    <property type="molecule type" value="Genomic_DNA"/>
</dbReference>
<dbReference type="InterPro" id="IPR001128">
    <property type="entry name" value="Cyt_P450"/>
</dbReference>
<dbReference type="RefSeq" id="XP_001584883.1">
    <property type="nucleotide sequence ID" value="XM_001584833.1"/>
</dbReference>
<dbReference type="OrthoDB" id="1470350at2759"/>
<dbReference type="KEGG" id="ssl:SS1G_14166"/>
<name>A0A1D9QAV8_SCLS1</name>
<evidence type="ECO:0000256" key="3">
    <source>
        <dbReference type="ARBA" id="ARBA00022617"/>
    </source>
</evidence>
<keyword evidence="3 7" id="KW-0349">Heme</keyword>
<gene>
    <name evidence="8" type="ORF">sscle_08g068310</name>
</gene>
<evidence type="ECO:0000256" key="7">
    <source>
        <dbReference type="PIRSR" id="PIRSR602403-1"/>
    </source>
</evidence>
<comment type="similarity">
    <text evidence="2">Belongs to the cytochrome P450 family.</text>
</comment>
<dbReference type="Pfam" id="PF00067">
    <property type="entry name" value="p450"/>
    <property type="match status" value="1"/>
</dbReference>
<comment type="cofactor">
    <cofactor evidence="1 7">
        <name>heme</name>
        <dbReference type="ChEBI" id="CHEBI:30413"/>
    </cofactor>
</comment>
<evidence type="ECO:0000256" key="1">
    <source>
        <dbReference type="ARBA" id="ARBA00001971"/>
    </source>
</evidence>
<dbReference type="OMA" id="YTGRTHE"/>
<accession>A0A1D9QAV8</accession>
<protein>
    <recommendedName>
        <fullName evidence="10">Cytochrome P450</fullName>
    </recommendedName>
</protein>
<dbReference type="GO" id="GO:0016705">
    <property type="term" value="F:oxidoreductase activity, acting on paired donors, with incorporation or reduction of molecular oxygen"/>
    <property type="evidence" value="ECO:0007669"/>
    <property type="project" value="InterPro"/>
</dbReference>
<proteinExistence type="inferred from homology"/>
<keyword evidence="6" id="KW-0843">Virulence</keyword>
<evidence type="ECO:0008006" key="10">
    <source>
        <dbReference type="Google" id="ProtNLM"/>
    </source>
</evidence>
<evidence type="ECO:0000256" key="2">
    <source>
        <dbReference type="ARBA" id="ARBA00010617"/>
    </source>
</evidence>
<dbReference type="GO" id="GO:0004497">
    <property type="term" value="F:monooxygenase activity"/>
    <property type="evidence" value="ECO:0007669"/>
    <property type="project" value="InterPro"/>
</dbReference>
<dbReference type="CDD" id="cd11040">
    <property type="entry name" value="CYP7_CYP8-like"/>
    <property type="match status" value="1"/>
</dbReference>
<dbReference type="Gene3D" id="1.10.630.10">
    <property type="entry name" value="Cytochrome P450"/>
    <property type="match status" value="1"/>
</dbReference>
<dbReference type="InterPro" id="IPR036396">
    <property type="entry name" value="Cyt_P450_sf"/>
</dbReference>
<dbReference type="AlphaFoldDB" id="A0A1D9QAV8"/>
<evidence type="ECO:0000256" key="6">
    <source>
        <dbReference type="ARBA" id="ARBA00023026"/>
    </source>
</evidence>
<dbReference type="PRINTS" id="PR00465">
    <property type="entry name" value="EP450IV"/>
</dbReference>
<keyword evidence="4 7" id="KW-0479">Metal-binding</keyword>
<evidence type="ECO:0000313" key="9">
    <source>
        <dbReference type="Proteomes" id="UP000177798"/>
    </source>
</evidence>
<feature type="binding site" description="axial binding residue" evidence="7">
    <location>
        <position position="461"/>
    </location>
    <ligand>
        <name>heme</name>
        <dbReference type="ChEBI" id="CHEBI:30413"/>
    </ligand>
    <ligandPart>
        <name>Fe</name>
        <dbReference type="ChEBI" id="CHEBI:18248"/>
    </ligandPart>
</feature>
<dbReference type="SUPFAM" id="SSF48264">
    <property type="entry name" value="Cytochrome P450"/>
    <property type="match status" value="1"/>
</dbReference>
<dbReference type="PANTHER" id="PTHR24304">
    <property type="entry name" value="CYTOCHROME P450 FAMILY 7"/>
    <property type="match status" value="1"/>
</dbReference>
<organism evidence="8 9">
    <name type="scientific">Sclerotinia sclerotiorum (strain ATCC 18683 / 1980 / Ss-1)</name>
    <name type="common">White mold</name>
    <name type="synonym">Whetzelinia sclerotiorum</name>
    <dbReference type="NCBI Taxonomy" id="665079"/>
    <lineage>
        <taxon>Eukaryota</taxon>
        <taxon>Fungi</taxon>
        <taxon>Dikarya</taxon>
        <taxon>Ascomycota</taxon>
        <taxon>Pezizomycotina</taxon>
        <taxon>Leotiomycetes</taxon>
        <taxon>Helotiales</taxon>
        <taxon>Sclerotiniaceae</taxon>
        <taxon>Sclerotinia</taxon>
    </lineage>
</organism>
<dbReference type="VEuPathDB" id="FungiDB:sscle_08g068310"/>
<dbReference type="InterPro" id="IPR002403">
    <property type="entry name" value="Cyt_P450_E_grp-IV"/>
</dbReference>
<dbReference type="Proteomes" id="UP000177798">
    <property type="component" value="Chromosome 8"/>
</dbReference>
<evidence type="ECO:0000313" key="8">
    <source>
        <dbReference type="EMBL" id="APA12061.1"/>
    </source>
</evidence>
<evidence type="ECO:0000256" key="5">
    <source>
        <dbReference type="ARBA" id="ARBA00023004"/>
    </source>
</evidence>
<dbReference type="PANTHER" id="PTHR24304:SF2">
    <property type="entry name" value="24-HYDROXYCHOLESTEROL 7-ALPHA-HYDROXYLASE"/>
    <property type="match status" value="1"/>
</dbReference>
<evidence type="ECO:0000256" key="4">
    <source>
        <dbReference type="ARBA" id="ARBA00022723"/>
    </source>
</evidence>
<sequence length="528" mass="60216">MFLNPAWRFISTSEYQPYFLAAAVFSVWLLSWRLWRFTIRPYLRPQDPIELPYWVPFLGHSLSFFQNSDSLIERGLDYTGRTHEPFAIQVASKLFYIVTGPRDVAEVYRNVATLSWDGHLSQILSNFGFTGKALKLAWHVPIPGDKCYMHKNPVNPKQLSLVKLIEEVYIAQLLPGVHMTEMSEKFIVSLKDTLQPPKMDFCTLSRNGLTRRVSLKALCRSTLVEAATFSMFDKALHKLNPNIVENMLDFNDSAWMVFFGLPEIFSAKVANARKTMQKTMAEFARLPENERAGQAWGIGTILKAQEIVGIDIESRACMLLLIYWAANSNEYNISFWLIAHLVYNVPLMERVRDELEAGWKDGGLDIKYLCANSPNLDGAFQESLRLNGGAMMSRQVKQPTMIGNKLMQPGSNVLMPSRQLHMNESVWGKDYKNFDAERFVRDKGLLKHSSYRPFGGGISYCPGRVMAKEQVYAFVAIIFRRFDVKLAPGINGKFPVLDESTPSLGITGPVKSMDVFMDLTEREKYNQY</sequence>
<reference evidence="9" key="1">
    <citation type="journal article" date="2017" name="Genome Biol. Evol.">
        <title>The complete genome sequence of the phytopathogenic fungus Sclerotinia sclerotiorum reveals insights into the genome architecture of broad host range pathogens.</title>
        <authorList>
            <person name="Derbyshire M."/>
            <person name="Denton-Giles M."/>
            <person name="Hegedus D."/>
            <person name="Seifbarghy S."/>
            <person name="Rollins J."/>
            <person name="van Kan J."/>
            <person name="Seidl M.F."/>
            <person name="Faino L."/>
            <person name="Mbengue M."/>
            <person name="Navaud O."/>
            <person name="Raffaele S."/>
            <person name="Hammond-Kosack K."/>
            <person name="Heard S."/>
            <person name="Oliver R."/>
        </authorList>
    </citation>
    <scope>NUCLEOTIDE SEQUENCE [LARGE SCALE GENOMIC DNA]</scope>
    <source>
        <strain evidence="9">ATCC 18683 / 1980 / Ss-1</strain>
    </source>
</reference>
<keyword evidence="5 7" id="KW-0408">Iron</keyword>
<dbReference type="InterPro" id="IPR050529">
    <property type="entry name" value="CYP450_sterol_14alpha_dmase"/>
</dbReference>